<dbReference type="CDD" id="cd03354">
    <property type="entry name" value="LbH_SAT"/>
    <property type="match status" value="1"/>
</dbReference>
<dbReference type="RefSeq" id="WP_152806536.1">
    <property type="nucleotide sequence ID" value="NZ_WHNX01000041.1"/>
</dbReference>
<dbReference type="InterPro" id="IPR053376">
    <property type="entry name" value="Serine_acetyltransferase"/>
</dbReference>
<evidence type="ECO:0000256" key="2">
    <source>
        <dbReference type="ARBA" id="ARBA00022605"/>
    </source>
</evidence>
<organism evidence="5 6">
    <name type="scientific">Alkalibaculum sporogenes</name>
    <dbReference type="NCBI Taxonomy" id="2655001"/>
    <lineage>
        <taxon>Bacteria</taxon>
        <taxon>Bacillati</taxon>
        <taxon>Bacillota</taxon>
        <taxon>Clostridia</taxon>
        <taxon>Eubacteriales</taxon>
        <taxon>Eubacteriaceae</taxon>
        <taxon>Alkalibaculum</taxon>
    </lineage>
</organism>
<dbReference type="InterPro" id="IPR011004">
    <property type="entry name" value="Trimer_LpxA-like_sf"/>
</dbReference>
<sequence>MGERSRREIINKLVNDILESYKNESCILPHEICPMPNRDTIIEIAKSLRMLLFPGYFEKHTCNEEIMEYHTGELVINIHEKLSEQIIFALSLEAIRNEDALEEICKNESIKNIAVELSYKFLSTIPKVREYLSTDVKAALEGDPAASSIDEIIFSYPGIFAITIHRLAHELYLLNIPLIPRILSEYSHTITGIDINAGAKIGKYFFIDHGTGVVIGETTIIGDNVKIYQGVTLGALSTRGGQMLKGTKRHPTIEDGATIYSGASVFGGKTVIGQGVTIGSNAFITESVPRGTKVSIKNPELILKDRKPRELDQNYSDV</sequence>
<evidence type="ECO:0000256" key="3">
    <source>
        <dbReference type="ARBA" id="ARBA00022679"/>
    </source>
</evidence>
<dbReference type="InterPro" id="IPR045304">
    <property type="entry name" value="LbH_SAT"/>
</dbReference>
<evidence type="ECO:0000256" key="4">
    <source>
        <dbReference type="ARBA" id="ARBA00023315"/>
    </source>
</evidence>
<gene>
    <name evidence="5" type="ORF">GC105_15175</name>
</gene>
<dbReference type="EMBL" id="WHNX01000041">
    <property type="protein sequence ID" value="MPW27121.1"/>
    <property type="molecule type" value="Genomic_DNA"/>
</dbReference>
<evidence type="ECO:0000313" key="5">
    <source>
        <dbReference type="EMBL" id="MPW27121.1"/>
    </source>
</evidence>
<dbReference type="GO" id="GO:0016746">
    <property type="term" value="F:acyltransferase activity"/>
    <property type="evidence" value="ECO:0007669"/>
    <property type="project" value="UniProtKB-KW"/>
</dbReference>
<dbReference type="InterPro" id="IPR042122">
    <property type="entry name" value="Ser_AcTrfase_N_sf"/>
</dbReference>
<evidence type="ECO:0000313" key="6">
    <source>
        <dbReference type="Proteomes" id="UP000440004"/>
    </source>
</evidence>
<dbReference type="NCBIfam" id="NF041874">
    <property type="entry name" value="EPS_EpsC"/>
    <property type="match status" value="1"/>
</dbReference>
<evidence type="ECO:0000256" key="1">
    <source>
        <dbReference type="ARBA" id="ARBA00004876"/>
    </source>
</evidence>
<proteinExistence type="predicted"/>
<keyword evidence="4" id="KW-0012">Acyltransferase</keyword>
<accession>A0A6A7KCT4</accession>
<dbReference type="Gene3D" id="1.10.3130.10">
    <property type="entry name" value="serine acetyltransferase, domain 1"/>
    <property type="match status" value="1"/>
</dbReference>
<dbReference type="SUPFAM" id="SSF51161">
    <property type="entry name" value="Trimeric LpxA-like enzymes"/>
    <property type="match status" value="1"/>
</dbReference>
<protein>
    <submittedName>
        <fullName evidence="5">Serine acetyltransferase</fullName>
    </submittedName>
</protein>
<comment type="caution">
    <text evidence="5">The sequence shown here is derived from an EMBL/GenBank/DDBJ whole genome shotgun (WGS) entry which is preliminary data.</text>
</comment>
<reference evidence="5 6" key="1">
    <citation type="submission" date="2019-10" db="EMBL/GenBank/DDBJ databases">
        <title>Alkalibaculum tamaniensis sp.nov., a new alkaliphilic acetogen, isolated on methoxylated aromatics from a mud volcano.</title>
        <authorList>
            <person name="Khomyakova M.A."/>
            <person name="Merkel A.Y."/>
            <person name="Bonch-Osmolovskaya E.A."/>
            <person name="Slobodkin A.I."/>
        </authorList>
    </citation>
    <scope>NUCLEOTIDE SEQUENCE [LARGE SCALE GENOMIC DNA]</scope>
    <source>
        <strain evidence="5 6">M08DMB</strain>
    </source>
</reference>
<comment type="pathway">
    <text evidence="1">Amino-acid biosynthesis; L-cysteine biosynthesis; L-cysteine from L-serine: step 1/2.</text>
</comment>
<name>A0A6A7KCT4_9FIRM</name>
<keyword evidence="2" id="KW-0028">Amino-acid biosynthesis</keyword>
<dbReference type="Gene3D" id="2.160.10.10">
    <property type="entry name" value="Hexapeptide repeat proteins"/>
    <property type="match status" value="1"/>
</dbReference>
<dbReference type="AlphaFoldDB" id="A0A6A7KCT4"/>
<dbReference type="PANTHER" id="PTHR42811">
    <property type="entry name" value="SERINE ACETYLTRANSFERASE"/>
    <property type="match status" value="1"/>
</dbReference>
<dbReference type="Proteomes" id="UP000440004">
    <property type="component" value="Unassembled WGS sequence"/>
</dbReference>
<keyword evidence="6" id="KW-1185">Reference proteome</keyword>
<keyword evidence="3 5" id="KW-0808">Transferase</keyword>
<dbReference type="GO" id="GO:0008652">
    <property type="term" value="P:amino acid biosynthetic process"/>
    <property type="evidence" value="ECO:0007669"/>
    <property type="project" value="UniProtKB-KW"/>
</dbReference>